<dbReference type="AlphaFoldDB" id="A0A7X1B2B4"/>
<feature type="region of interest" description="Disordered" evidence="1">
    <location>
        <begin position="409"/>
        <end position="443"/>
    </location>
</feature>
<gene>
    <name evidence="3" type="ORF">H5P30_21405</name>
</gene>
<feature type="compositionally biased region" description="Low complexity" evidence="1">
    <location>
        <begin position="605"/>
        <end position="616"/>
    </location>
</feature>
<organism evidence="3 4">
    <name type="scientific">Puniceicoccus vermicola</name>
    <dbReference type="NCBI Taxonomy" id="388746"/>
    <lineage>
        <taxon>Bacteria</taxon>
        <taxon>Pseudomonadati</taxon>
        <taxon>Verrucomicrobiota</taxon>
        <taxon>Opitutia</taxon>
        <taxon>Puniceicoccales</taxon>
        <taxon>Puniceicoccaceae</taxon>
        <taxon>Puniceicoccus</taxon>
    </lineage>
</organism>
<comment type="caution">
    <text evidence="3">The sequence shown here is derived from an EMBL/GenBank/DDBJ whole genome shotgun (WGS) entry which is preliminary data.</text>
</comment>
<name>A0A7X1B2B4_9BACT</name>
<evidence type="ECO:0000256" key="1">
    <source>
        <dbReference type="SAM" id="MobiDB-lite"/>
    </source>
</evidence>
<feature type="transmembrane region" description="Helical" evidence="2">
    <location>
        <begin position="120"/>
        <end position="144"/>
    </location>
</feature>
<feature type="transmembrane region" description="Helical" evidence="2">
    <location>
        <begin position="20"/>
        <end position="38"/>
    </location>
</feature>
<evidence type="ECO:0000313" key="4">
    <source>
        <dbReference type="Proteomes" id="UP000525652"/>
    </source>
</evidence>
<keyword evidence="2" id="KW-0812">Transmembrane</keyword>
<dbReference type="EMBL" id="JACHVA010000143">
    <property type="protein sequence ID" value="MBC2604345.1"/>
    <property type="molecule type" value="Genomic_DNA"/>
</dbReference>
<keyword evidence="2" id="KW-0472">Membrane</keyword>
<feature type="compositionally biased region" description="Basic and acidic residues" evidence="1">
    <location>
        <begin position="543"/>
        <end position="559"/>
    </location>
</feature>
<sequence length="833" mass="90901">MNPLEHLRTASLQRRLRLPLWLLITGLVLALAAFLVSPSGFLPLLLWLAAVTVSLLGAWLAYTCIRPNENETARRLDAQLNAKNRFEAAAELSSQTSPMAVAQRQETQSRYSDLKKAPAVAAWAMFALALLLISNLGFLIGWAVTIPSFQPVPEIDELPTAAVPEPTAKIEWISPEAETSATSLEVLPLTANATSSSGLENLELVVAVNGQEQEHLSIETNLSEPGSSELEIDVYLDLYELGPYDMVTYFLKGQRIFEKELMPTVSDLQFVQIRPFRSDVERVQSAGGGGPLEDASNLMRELKLAQLTLYKQNFLLAHADRENDVWPDENRKVALEQASLVEKTIEAIDFLTAEGASAVIVDLLSQSRPLMDEAAESITARKNTSALPPQGQALGKLTEIEKHIRKLIIESKGSGSPSPPEVKDPFADSEKYHLPPREETSAGQLEQLAQEQETLIEEFDEANSKEVAEKQEDIAQELESMIQNSGMSPEIKAAMQTGSDSAKESLEQLEAGDPGATREPATRVLNSLNEAIQKMHIEAQTKARDLLAETQRELNDAAREQSSSPQNERESSPKESSQNESNLANQSDPSKQRASDDSGRGEQPTSSGGDNGSDTTGENKNLRSAQAIAQAREALRQEALRQQQFGSEEFALLLAKLAEQMDTGITNLDSPQDPSAILTSLSDDTAKALFTIEDRREALTMTRNLLERSAANLDRLSQTIPSAEHPVAVDEAIGDLLTAAQMARLLLRSPTAENASETLWQDLGTGDRGAQGVSWDNIRPPVESLIAMLNKGISGMTRDSIIRIDTAGAAPEAYRDAVSAYFERLSETSTDSE</sequence>
<protein>
    <recommendedName>
        <fullName evidence="5">DUF4175 family protein</fullName>
    </recommendedName>
</protein>
<feature type="transmembrane region" description="Helical" evidence="2">
    <location>
        <begin position="44"/>
        <end position="65"/>
    </location>
</feature>
<dbReference type="RefSeq" id="WP_185694957.1">
    <property type="nucleotide sequence ID" value="NZ_JACHVA010000143.1"/>
</dbReference>
<proteinExistence type="predicted"/>
<feature type="region of interest" description="Disordered" evidence="1">
    <location>
        <begin position="543"/>
        <end position="619"/>
    </location>
</feature>
<reference evidence="3 4" key="1">
    <citation type="submission" date="2020-07" db="EMBL/GenBank/DDBJ databases">
        <authorList>
            <person name="Feng X."/>
        </authorList>
    </citation>
    <scope>NUCLEOTIDE SEQUENCE [LARGE SCALE GENOMIC DNA]</scope>
    <source>
        <strain evidence="3 4">JCM14086</strain>
    </source>
</reference>
<feature type="region of interest" description="Disordered" evidence="1">
    <location>
        <begin position="480"/>
        <end position="521"/>
    </location>
</feature>
<accession>A0A7X1B2B4</accession>
<feature type="compositionally biased region" description="Basic and acidic residues" evidence="1">
    <location>
        <begin position="590"/>
        <end position="600"/>
    </location>
</feature>
<evidence type="ECO:0008006" key="5">
    <source>
        <dbReference type="Google" id="ProtNLM"/>
    </source>
</evidence>
<keyword evidence="2" id="KW-1133">Transmembrane helix</keyword>
<evidence type="ECO:0000256" key="2">
    <source>
        <dbReference type="SAM" id="Phobius"/>
    </source>
</evidence>
<evidence type="ECO:0000313" key="3">
    <source>
        <dbReference type="EMBL" id="MBC2604345.1"/>
    </source>
</evidence>
<feature type="compositionally biased region" description="Polar residues" evidence="1">
    <location>
        <begin position="574"/>
        <end position="589"/>
    </location>
</feature>
<keyword evidence="4" id="KW-1185">Reference proteome</keyword>
<dbReference type="Proteomes" id="UP000525652">
    <property type="component" value="Unassembled WGS sequence"/>
</dbReference>
<feature type="compositionally biased region" description="Basic and acidic residues" evidence="1">
    <location>
        <begin position="421"/>
        <end position="440"/>
    </location>
</feature>